<reference evidence="6 7" key="1">
    <citation type="submission" date="2016-10" db="EMBL/GenBank/DDBJ databases">
        <authorList>
            <person name="de Groot N.N."/>
        </authorList>
    </citation>
    <scope>NUCLEOTIDE SEQUENCE [LARGE SCALE GENOMIC DNA]</scope>
    <source>
        <strain evidence="6 7">DSM 13760</strain>
    </source>
</reference>
<feature type="domain" description="SIS" evidence="5">
    <location>
        <begin position="109"/>
        <end position="249"/>
    </location>
</feature>
<evidence type="ECO:0000259" key="5">
    <source>
        <dbReference type="PROSITE" id="PS51464"/>
    </source>
</evidence>
<dbReference type="InterPro" id="IPR000281">
    <property type="entry name" value="HTH_RpiR"/>
</dbReference>
<keyword evidence="3" id="KW-0804">Transcription</keyword>
<dbReference type="GO" id="GO:0003700">
    <property type="term" value="F:DNA-binding transcription factor activity"/>
    <property type="evidence" value="ECO:0007669"/>
    <property type="project" value="InterPro"/>
</dbReference>
<dbReference type="SUPFAM" id="SSF46689">
    <property type="entry name" value="Homeodomain-like"/>
    <property type="match status" value="1"/>
</dbReference>
<evidence type="ECO:0000256" key="3">
    <source>
        <dbReference type="ARBA" id="ARBA00023163"/>
    </source>
</evidence>
<dbReference type="PANTHER" id="PTHR30514:SF10">
    <property type="entry name" value="MURR_RPIR FAMILY TRANSCRIPTIONAL REGULATOR"/>
    <property type="match status" value="1"/>
</dbReference>
<dbReference type="InterPro" id="IPR036388">
    <property type="entry name" value="WH-like_DNA-bd_sf"/>
</dbReference>
<proteinExistence type="predicted"/>
<keyword evidence="7" id="KW-1185">Reference proteome</keyword>
<dbReference type="PROSITE" id="PS51464">
    <property type="entry name" value="SIS"/>
    <property type="match status" value="1"/>
</dbReference>
<gene>
    <name evidence="6" type="ORF">SAMN04488559_101327</name>
</gene>
<dbReference type="EMBL" id="FOHA01000001">
    <property type="protein sequence ID" value="SER55039.1"/>
    <property type="molecule type" value="Genomic_DNA"/>
</dbReference>
<evidence type="ECO:0000259" key="4">
    <source>
        <dbReference type="PROSITE" id="PS51071"/>
    </source>
</evidence>
<organism evidence="6 7">
    <name type="scientific">Isobaculum melis</name>
    <dbReference type="NCBI Taxonomy" id="142588"/>
    <lineage>
        <taxon>Bacteria</taxon>
        <taxon>Bacillati</taxon>
        <taxon>Bacillota</taxon>
        <taxon>Bacilli</taxon>
        <taxon>Lactobacillales</taxon>
        <taxon>Carnobacteriaceae</taxon>
        <taxon>Isobaculum</taxon>
    </lineage>
</organism>
<dbReference type="InterPro" id="IPR035472">
    <property type="entry name" value="RpiR-like_SIS"/>
</dbReference>
<dbReference type="Pfam" id="PF01380">
    <property type="entry name" value="SIS"/>
    <property type="match status" value="1"/>
</dbReference>
<dbReference type="OrthoDB" id="1648815at2"/>
<dbReference type="RefSeq" id="WP_092649582.1">
    <property type="nucleotide sequence ID" value="NZ_FOHA01000001.1"/>
</dbReference>
<protein>
    <submittedName>
        <fullName evidence="6">DNA-binding transcriptional regulator, MurR/RpiR family, contains HTH and SIS domains</fullName>
    </submittedName>
</protein>
<dbReference type="GO" id="GO:0003677">
    <property type="term" value="F:DNA binding"/>
    <property type="evidence" value="ECO:0007669"/>
    <property type="project" value="UniProtKB-KW"/>
</dbReference>
<sequence length="250" mass="28824">MGVLIDFYGNKLDDLSDSEKNVFFELDNHPELINQMNLTDLAHHLASSNSTIIRLAQRLGFQGFSQFKYELSRLLSQTIYIEEKDLVTQYRHFFEQSLHSLTLESLEYFAKRMKQAENLFIVGVGLTKPIAEYMCKRLYQLNCPSMYIYESHMLDLLPQFCKQNDLVIFISMSGETGSLLTSAKKVKQKNIAILSITNSQYNSLNSLSLKSISAGIPTNTFHNYDITSRSFLMIHIDLILELFLKKYTVE</sequence>
<name>A0A1H9Q536_9LACT</name>
<evidence type="ECO:0000313" key="6">
    <source>
        <dbReference type="EMBL" id="SER55039.1"/>
    </source>
</evidence>
<dbReference type="STRING" id="142588.SAMN04488559_101327"/>
<dbReference type="CDD" id="cd05013">
    <property type="entry name" value="SIS_RpiR"/>
    <property type="match status" value="1"/>
</dbReference>
<evidence type="ECO:0000256" key="1">
    <source>
        <dbReference type="ARBA" id="ARBA00023015"/>
    </source>
</evidence>
<dbReference type="SUPFAM" id="SSF53697">
    <property type="entry name" value="SIS domain"/>
    <property type="match status" value="1"/>
</dbReference>
<evidence type="ECO:0000313" key="7">
    <source>
        <dbReference type="Proteomes" id="UP000198948"/>
    </source>
</evidence>
<dbReference type="Proteomes" id="UP000198948">
    <property type="component" value="Unassembled WGS sequence"/>
</dbReference>
<dbReference type="Pfam" id="PF01418">
    <property type="entry name" value="HTH_6"/>
    <property type="match status" value="1"/>
</dbReference>
<keyword evidence="2 6" id="KW-0238">DNA-binding</keyword>
<dbReference type="AlphaFoldDB" id="A0A1H9Q536"/>
<dbReference type="InterPro" id="IPR009057">
    <property type="entry name" value="Homeodomain-like_sf"/>
</dbReference>
<dbReference type="Gene3D" id="1.10.10.10">
    <property type="entry name" value="Winged helix-like DNA-binding domain superfamily/Winged helix DNA-binding domain"/>
    <property type="match status" value="1"/>
</dbReference>
<dbReference type="InterPro" id="IPR047640">
    <property type="entry name" value="RpiR-like"/>
</dbReference>
<feature type="domain" description="HTH rpiR-type" evidence="4">
    <location>
        <begin position="2"/>
        <end position="78"/>
    </location>
</feature>
<dbReference type="PANTHER" id="PTHR30514">
    <property type="entry name" value="GLUCOKINASE"/>
    <property type="match status" value="1"/>
</dbReference>
<dbReference type="InterPro" id="IPR046348">
    <property type="entry name" value="SIS_dom_sf"/>
</dbReference>
<accession>A0A1H9Q536</accession>
<dbReference type="GO" id="GO:0097367">
    <property type="term" value="F:carbohydrate derivative binding"/>
    <property type="evidence" value="ECO:0007669"/>
    <property type="project" value="InterPro"/>
</dbReference>
<dbReference type="PROSITE" id="PS51071">
    <property type="entry name" value="HTH_RPIR"/>
    <property type="match status" value="1"/>
</dbReference>
<dbReference type="Gene3D" id="3.40.50.10490">
    <property type="entry name" value="Glucose-6-phosphate isomerase like protein, domain 1"/>
    <property type="match status" value="1"/>
</dbReference>
<evidence type="ECO:0000256" key="2">
    <source>
        <dbReference type="ARBA" id="ARBA00023125"/>
    </source>
</evidence>
<dbReference type="InterPro" id="IPR001347">
    <property type="entry name" value="SIS_dom"/>
</dbReference>
<keyword evidence="1" id="KW-0805">Transcription regulation</keyword>
<dbReference type="GO" id="GO:1901135">
    <property type="term" value="P:carbohydrate derivative metabolic process"/>
    <property type="evidence" value="ECO:0007669"/>
    <property type="project" value="InterPro"/>
</dbReference>